<reference evidence="3" key="1">
    <citation type="submission" date="2025-05" db="UniProtKB">
        <authorList>
            <consortium name="Ensembl"/>
        </authorList>
    </citation>
    <scope>IDENTIFICATION</scope>
</reference>
<dbReference type="Pfam" id="PF00169">
    <property type="entry name" value="PH"/>
    <property type="match status" value="1"/>
</dbReference>
<dbReference type="Ensembl" id="ENSSANT00000082250.1">
    <property type="protein sequence ID" value="ENSSANP00000077370.1"/>
    <property type="gene ID" value="ENSSANG00000038450.1"/>
</dbReference>
<dbReference type="InterPro" id="IPR057836">
    <property type="entry name" value="EF-hand_SWAP70_N"/>
</dbReference>
<dbReference type="InterPro" id="IPR011993">
    <property type="entry name" value="PH-like_dom_sf"/>
</dbReference>
<keyword evidence="4" id="KW-1185">Reference proteome</keyword>
<evidence type="ECO:0000313" key="4">
    <source>
        <dbReference type="Proteomes" id="UP000472260"/>
    </source>
</evidence>
<dbReference type="Ensembl" id="ENSSANT00000082244.1">
    <property type="protein sequence ID" value="ENSSANP00000077364.1"/>
    <property type="gene ID" value="ENSSANG00000038450.1"/>
</dbReference>
<gene>
    <name evidence="3" type="primary">pparda</name>
</gene>
<protein>
    <submittedName>
        <fullName evidence="3">Peroxisome proliferator-activated receptor delta-like</fullName>
    </submittedName>
</protein>
<evidence type="ECO:0000259" key="2">
    <source>
        <dbReference type="PROSITE" id="PS50003"/>
    </source>
</evidence>
<dbReference type="PANTHER" id="PTHR14383:SF2">
    <property type="entry name" value="DIFFERENTIALLY EXPRESSED IN FDCP 6 HOMOLOG"/>
    <property type="match status" value="1"/>
</dbReference>
<dbReference type="SMART" id="SM00233">
    <property type="entry name" value="PH"/>
    <property type="match status" value="1"/>
</dbReference>
<dbReference type="CDD" id="cd13273">
    <property type="entry name" value="PH_SWAP-70"/>
    <property type="match status" value="1"/>
</dbReference>
<dbReference type="AlphaFoldDB" id="A0A671R2I8"/>
<dbReference type="SUPFAM" id="SSF50729">
    <property type="entry name" value="PH domain-like"/>
    <property type="match status" value="1"/>
</dbReference>
<dbReference type="GO" id="GO:0005737">
    <property type="term" value="C:cytoplasm"/>
    <property type="evidence" value="ECO:0007669"/>
    <property type="project" value="TreeGrafter"/>
</dbReference>
<feature type="domain" description="PH" evidence="2">
    <location>
        <begin position="206"/>
        <end position="302"/>
    </location>
</feature>
<evidence type="ECO:0000313" key="3">
    <source>
        <dbReference type="Ensembl" id="ENSSANP00000077364.1"/>
    </source>
</evidence>
<dbReference type="Pfam" id="PF25530">
    <property type="entry name" value="EF-hand_SWAP70_N"/>
    <property type="match status" value="1"/>
</dbReference>
<feature type="region of interest" description="Disordered" evidence="1">
    <location>
        <begin position="471"/>
        <end position="511"/>
    </location>
</feature>
<organism evidence="3 4">
    <name type="scientific">Sinocyclocheilus anshuiensis</name>
    <dbReference type="NCBI Taxonomy" id="1608454"/>
    <lineage>
        <taxon>Eukaryota</taxon>
        <taxon>Metazoa</taxon>
        <taxon>Chordata</taxon>
        <taxon>Craniata</taxon>
        <taxon>Vertebrata</taxon>
        <taxon>Euteleostomi</taxon>
        <taxon>Actinopterygii</taxon>
        <taxon>Neopterygii</taxon>
        <taxon>Teleostei</taxon>
        <taxon>Ostariophysi</taxon>
        <taxon>Cypriniformes</taxon>
        <taxon>Cyprinidae</taxon>
        <taxon>Cyprininae</taxon>
        <taxon>Sinocyclocheilus</taxon>
    </lineage>
</organism>
<dbReference type="Gene3D" id="2.30.29.30">
    <property type="entry name" value="Pleckstrin-homology domain (PH domain)/Phosphotyrosine-binding domain (PTB)"/>
    <property type="match status" value="1"/>
</dbReference>
<dbReference type="Proteomes" id="UP000472260">
    <property type="component" value="Unassembled WGS sequence"/>
</dbReference>
<dbReference type="Ensembl" id="ENSSANT00000082278.1">
    <property type="protein sequence ID" value="ENSSANP00000077397.1"/>
    <property type="gene ID" value="ENSSANG00000038450.1"/>
</dbReference>
<dbReference type="SUPFAM" id="SSF47473">
    <property type="entry name" value="EF-hand"/>
    <property type="match status" value="1"/>
</dbReference>
<dbReference type="InterPro" id="IPR057837">
    <property type="entry name" value="PH_SWAP70"/>
</dbReference>
<dbReference type="PANTHER" id="PTHR14383">
    <property type="entry name" value="SWAP-70 RECOMBINASE"/>
    <property type="match status" value="1"/>
</dbReference>
<sequence length="601" mass="69998">MALRAALLKSIWYAFTSLDTEDSGKVSKSQLKVLSHNLHSVLRIPHDPAALERHFSDDEDGPVSSQGYMPYLNQFILDKVIEGTFVKEEVDELCWTLSSKKNYRPDAQRVLSNQDAMRLWCLFNFLADDRYPLTLVPEESEYLLRKVSSVMPVELTCVELEEFLSQDGLSVWSFLDVVNAAGVNRGLDGESIGVAVEKVYREMVGSVLKEGYLWKKGHLRRNWTERWFCLKPGSLSYFTSEDCRDCKGVIEMDQNCCVEVLSDRDGKRCMFCVKTLNKTFEISAPDSRQRQEWITAIQMALRLSAEGRVSLHEELKERRRELREERERRRALRAEETQRLLELQGEREEQLAELELLKEAQRQAQVSLQQEEQRRRSQHEELQKTLQRQLQEAQEARANLRAEVAVRDLEAEHQQRRIKELEDLHHRLQEALEQQIRARQEEETYRYTQTRLLAEEEEKVKSLLALQEDQEEQLQQTQREKQELLQEMERKSQSLDEAQHQLDKVRASRRRVDQDIAAAQRKLRQANTSVKHWNVQMNRLMHPIGPGERRASSSNLLAPPVRIPSVSESESRPPQKPNSLHCENMDCGGNENKEPTDAEAE</sequence>
<dbReference type="InterPro" id="IPR011992">
    <property type="entry name" value="EF-hand-dom_pair"/>
</dbReference>
<feature type="region of interest" description="Disordered" evidence="1">
    <location>
        <begin position="542"/>
        <end position="601"/>
    </location>
</feature>
<feature type="compositionally biased region" description="Basic and acidic residues" evidence="1">
    <location>
        <begin position="478"/>
        <end position="511"/>
    </location>
</feature>
<accession>A0A671R2I8</accession>
<dbReference type="PROSITE" id="PS50003">
    <property type="entry name" value="PH_DOMAIN"/>
    <property type="match status" value="1"/>
</dbReference>
<dbReference type="CTD" id="100535515"/>
<proteinExistence type="predicted"/>
<dbReference type="FunFam" id="2.30.29.30:FF:000172">
    <property type="entry name" value="differentially expressed in FDCP 6 homolog"/>
    <property type="match status" value="1"/>
</dbReference>
<dbReference type="GO" id="GO:0005634">
    <property type="term" value="C:nucleus"/>
    <property type="evidence" value="ECO:0007669"/>
    <property type="project" value="TreeGrafter"/>
</dbReference>
<dbReference type="KEGG" id="sanh:107667628"/>
<feature type="compositionally biased region" description="Basic and acidic residues" evidence="1">
    <location>
        <begin position="591"/>
        <end position="601"/>
    </location>
</feature>
<evidence type="ECO:0000256" key="1">
    <source>
        <dbReference type="SAM" id="MobiDB-lite"/>
    </source>
</evidence>
<dbReference type="InterPro" id="IPR001849">
    <property type="entry name" value="PH_domain"/>
</dbReference>
<dbReference type="OrthoDB" id="8434295at2759"/>
<name>A0A671R2I8_9TELE</name>